<dbReference type="InterPro" id="IPR021331">
    <property type="entry name" value="Hva1_TUDOR"/>
</dbReference>
<accession>A0A232LXD0</accession>
<evidence type="ECO:0000313" key="3">
    <source>
        <dbReference type="Proteomes" id="UP000243515"/>
    </source>
</evidence>
<gene>
    <name evidence="2" type="ORF">Egran_03771</name>
</gene>
<dbReference type="EMBL" id="NPHW01004092">
    <property type="protein sequence ID" value="OXV08467.1"/>
    <property type="molecule type" value="Genomic_DNA"/>
</dbReference>
<proteinExistence type="predicted"/>
<reference evidence="2 3" key="1">
    <citation type="journal article" date="2015" name="Environ. Microbiol.">
        <title>Metagenome sequence of Elaphomyces granulatus from sporocarp tissue reveals Ascomycota ectomycorrhizal fingerprints of genome expansion and a Proteobacteria-rich microbiome.</title>
        <authorList>
            <person name="Quandt C.A."/>
            <person name="Kohler A."/>
            <person name="Hesse C.N."/>
            <person name="Sharpton T.J."/>
            <person name="Martin F."/>
            <person name="Spatafora J.W."/>
        </authorList>
    </citation>
    <scope>NUCLEOTIDE SEQUENCE [LARGE SCALE GENOMIC DNA]</scope>
    <source>
        <strain evidence="2 3">OSC145934</strain>
    </source>
</reference>
<name>A0A232LXD0_9EURO</name>
<comment type="caution">
    <text evidence="2">The sequence shown here is derived from an EMBL/GenBank/DDBJ whole genome shotgun (WGS) entry which is preliminary data.</text>
</comment>
<sequence>MPLFRVGQQVRYKPVGGPDSKTSESTGIIREVITEPGNLTGRNVAASPEEPRYEIENTQTHKRSAIKEENIIERITS</sequence>
<dbReference type="AlphaFoldDB" id="A0A232LXD0"/>
<organism evidence="2 3">
    <name type="scientific">Elaphomyces granulatus</name>
    <dbReference type="NCBI Taxonomy" id="519963"/>
    <lineage>
        <taxon>Eukaryota</taxon>
        <taxon>Fungi</taxon>
        <taxon>Dikarya</taxon>
        <taxon>Ascomycota</taxon>
        <taxon>Pezizomycotina</taxon>
        <taxon>Eurotiomycetes</taxon>
        <taxon>Eurotiomycetidae</taxon>
        <taxon>Eurotiales</taxon>
        <taxon>Elaphomycetaceae</taxon>
        <taxon>Elaphomyces</taxon>
    </lineage>
</organism>
<protein>
    <recommendedName>
        <fullName evidence="1">Hypervirulence associated protein TUDOR domain-containing protein</fullName>
    </recommendedName>
</protein>
<dbReference type="Proteomes" id="UP000243515">
    <property type="component" value="Unassembled WGS sequence"/>
</dbReference>
<keyword evidence="3" id="KW-1185">Reference proteome</keyword>
<evidence type="ECO:0000313" key="2">
    <source>
        <dbReference type="EMBL" id="OXV08467.1"/>
    </source>
</evidence>
<dbReference type="OrthoDB" id="10052172at2759"/>
<dbReference type="Pfam" id="PF11160">
    <property type="entry name" value="Hva1_TUDOR"/>
    <property type="match status" value="1"/>
</dbReference>
<evidence type="ECO:0000259" key="1">
    <source>
        <dbReference type="Pfam" id="PF11160"/>
    </source>
</evidence>
<feature type="domain" description="Hypervirulence associated protein TUDOR" evidence="1">
    <location>
        <begin position="7"/>
        <end position="71"/>
    </location>
</feature>